<evidence type="ECO:0000259" key="4">
    <source>
        <dbReference type="Pfam" id="PF10145"/>
    </source>
</evidence>
<dbReference type="InterPro" id="IPR010090">
    <property type="entry name" value="Phage_tape_meas"/>
</dbReference>
<feature type="domain" description="Phage tail tape measure protein" evidence="4">
    <location>
        <begin position="285"/>
        <end position="475"/>
    </location>
</feature>
<dbReference type="PANTHER" id="PTHR37813">
    <property type="entry name" value="FELS-2 PROPHAGE PROTEIN"/>
    <property type="match status" value="1"/>
</dbReference>
<dbReference type="NCBIfam" id="TIGR01760">
    <property type="entry name" value="tape_meas_TP901"/>
    <property type="match status" value="1"/>
</dbReference>
<keyword evidence="3" id="KW-1133">Transmembrane helix</keyword>
<feature type="transmembrane region" description="Helical" evidence="3">
    <location>
        <begin position="830"/>
        <end position="855"/>
    </location>
</feature>
<feature type="transmembrane region" description="Helical" evidence="3">
    <location>
        <begin position="797"/>
        <end position="818"/>
    </location>
</feature>
<evidence type="ECO:0000256" key="1">
    <source>
        <dbReference type="ARBA" id="ARBA00022612"/>
    </source>
</evidence>
<evidence type="ECO:0000313" key="5">
    <source>
        <dbReference type="EMBL" id="SPK73063.1"/>
    </source>
</evidence>
<dbReference type="AlphaFoldDB" id="A0A375IE35"/>
<reference evidence="5 6" key="1">
    <citation type="submission" date="2018-01" db="EMBL/GenBank/DDBJ databases">
        <authorList>
            <person name="Gaut B.S."/>
            <person name="Morton B.R."/>
            <person name="Clegg M.T."/>
            <person name="Duvall M.R."/>
        </authorList>
    </citation>
    <scope>NUCLEOTIDE SEQUENCE [LARGE SCALE GENOMIC DNA]</scope>
    <source>
        <strain evidence="5">Cupriavidus taiwanensis LMG 19425</strain>
    </source>
</reference>
<feature type="coiled-coil region" evidence="2">
    <location>
        <begin position="30"/>
        <end position="84"/>
    </location>
</feature>
<keyword evidence="2" id="KW-0175">Coiled coil</keyword>
<accession>A0A375IE35</accession>
<keyword evidence="3" id="KW-0812">Transmembrane</keyword>
<proteinExistence type="predicted"/>
<dbReference type="PANTHER" id="PTHR37813:SF1">
    <property type="entry name" value="FELS-2 PROPHAGE PROTEIN"/>
    <property type="match status" value="1"/>
</dbReference>
<dbReference type="EMBL" id="LT991976">
    <property type="protein sequence ID" value="SPK73063.1"/>
    <property type="molecule type" value="Genomic_DNA"/>
</dbReference>
<dbReference type="Pfam" id="PF10145">
    <property type="entry name" value="PhageMin_Tail"/>
    <property type="match status" value="1"/>
</dbReference>
<dbReference type="Proteomes" id="UP000255505">
    <property type="component" value="Chromosome I"/>
</dbReference>
<keyword evidence="3" id="KW-0472">Membrane</keyword>
<organism evidence="5 6">
    <name type="scientific">Cupriavidus taiwanensis</name>
    <dbReference type="NCBI Taxonomy" id="164546"/>
    <lineage>
        <taxon>Bacteria</taxon>
        <taxon>Pseudomonadati</taxon>
        <taxon>Pseudomonadota</taxon>
        <taxon>Betaproteobacteria</taxon>
        <taxon>Burkholderiales</taxon>
        <taxon>Burkholderiaceae</taxon>
        <taxon>Cupriavidus</taxon>
    </lineage>
</organism>
<keyword evidence="1" id="KW-1188">Viral release from host cell</keyword>
<feature type="transmembrane region" description="Helical" evidence="3">
    <location>
        <begin position="577"/>
        <end position="603"/>
    </location>
</feature>
<feature type="transmembrane region" description="Helical" evidence="3">
    <location>
        <begin position="770"/>
        <end position="791"/>
    </location>
</feature>
<evidence type="ECO:0000313" key="6">
    <source>
        <dbReference type="Proteomes" id="UP000255505"/>
    </source>
</evidence>
<protein>
    <submittedName>
        <fullName evidence="5">Bacteriophage P2 tail protein GPT putative tail length determinator (Modular protein)</fullName>
    </submittedName>
</protein>
<evidence type="ECO:0000256" key="3">
    <source>
        <dbReference type="SAM" id="Phobius"/>
    </source>
</evidence>
<evidence type="ECO:0000256" key="2">
    <source>
        <dbReference type="SAM" id="Coils"/>
    </source>
</evidence>
<gene>
    <name evidence="5" type="ORF">CT19425_90167</name>
</gene>
<dbReference type="RefSeq" id="WP_115662697.1">
    <property type="nucleotide sequence ID" value="NZ_LT991976.1"/>
</dbReference>
<name>A0A375IE35_9BURK</name>
<sequence length="1135" mass="117345">MSTARNLKLEVLLQAVDKVTRPFRAITGTSGELARSVKAARDQLKDLNRAQVNIDSFRKLSRDAAIAENQLRTAQARVKALAQEIDGAEKPTAAMNRAFQSAVREAQALKQRGTELQQSLQGVRGRLEAAGISTSTLGQAQRDLRGQIVTASQALAQQEARLRAVGERQRQLAAAQAQYQKGMSARNAMLGAGITTMAAGGATLTPIAKAVKDFVSYEDAMLGIARQIPGARNDAGQLTQLYYEIGRAAKRLGEELPIPTNQVIEMTTAAARMEVGTELLQQAEDAEKAGNRIEAARKRALGIQELLEFNKTVAMMATAFDAVPDQIAESMGKVAKNFKIPVTQIRSLADTINYLDDNAISKGGDIIDVLNRVSGVVSTVKMSSADAAALASTLLTLGERTETAGTAINAITQKFAAAEKGTKKFHAAVSEIGLTTQEIQKGMAEDATGTIFKVVEAVRRLPKDKRIGVMVELVGMEHSDTLAKLVDKPEELQRQIQLASGKGAVGSMEREFAARQQTISAAWARLQNNLFNASAEGGEILRPTLVSLMETVGNLVDRFNAFAQANPALVGWLVKGAAAAGALLAVTGALTLALAALLGPLLIARYGLQLMRLPLAALAPQLPRAAGGFGLLAGAAAKLSGSATKVQAFGRAAGAALTGVWQASAPAAAWPFLKGYVATLGTQIPAACRRALAASRRWGVEAGATFRTGTGAVRAYTTQLWGAVAAQLAAARAAAASRIAGAGQYVARRGIAGVAADAGRGGVSLVKAGAAAMVHGASAALLRLGQVLLFVGRLALANPIGLAITAVAAGALLVIRYWEPIKAFFAGMWAGLSAGLAPLAGTFGQVFAAAVAAVAPLRPVFDWLLGAIQGAWQWITNLLAPVDASRASLDAAARSGEGFGRWLASIIVVAAQLLAQFASLPLRFVEIGAQIMQGLVNGITSGVGAVKDAITGAGSAVIGYFKEKLGIHSPSRVFAELGGFTMAGLTQGIDRGHDGPLQAVSGLTGGLIDAGTAGLKGAGAAVLGTTGRVLRYLSGAGAALAIAAGPAAADPPIAGAPSPLAAALSNPVPIDRRPPLAAGTATVPAAAPAPAPITINIYPPAGADEREIARLVEEKLRQIEAQRSARQRSSLTDRD</sequence>